<evidence type="ECO:0000313" key="3">
    <source>
        <dbReference type="Proteomes" id="UP000236311"/>
    </source>
</evidence>
<dbReference type="RefSeq" id="WP_103239421.1">
    <property type="nucleotide sequence ID" value="NZ_CANRXC010000008.1"/>
</dbReference>
<name>A0A2K4ZFT0_9FIRM</name>
<sequence>MGKKTVVTLLTWMFAASLLTGCGEKTDITNQEIPENSSAVEHEADTDDSPAGESTGSEEAGGEEEAASDTTGTENESIVLFDEIAKYGDYEGQKDKTFEPVNDVLKAPEDVPVFNGDGIEVGYIKTGSTISITGSASNFWARFENPVEGTDYDYLYVMKDYITDGNLIALTTTELEAMIKESLGNRNYDAPVFTESTDDMELLEFRIPMYYNPETDTPVYWVYDYYYKYREEISILSYKTYSVVCTEDTDDYIICQIYYKDMITDEEFNSYGH</sequence>
<gene>
    <name evidence="2" type="ORF">AMURIS_02029</name>
</gene>
<protein>
    <submittedName>
        <fullName evidence="2">Uncharacterized protein</fullName>
    </submittedName>
</protein>
<reference evidence="2 3" key="1">
    <citation type="submission" date="2018-01" db="EMBL/GenBank/DDBJ databases">
        <authorList>
            <person name="Gaut B.S."/>
            <person name="Morton B.R."/>
            <person name="Clegg M.T."/>
            <person name="Duvall M.R."/>
        </authorList>
    </citation>
    <scope>NUCLEOTIDE SEQUENCE [LARGE SCALE GENOMIC DNA]</scope>
    <source>
        <strain evidence="2">GP69</strain>
    </source>
</reference>
<keyword evidence="3" id="KW-1185">Reference proteome</keyword>
<dbReference type="EMBL" id="OFSM01000009">
    <property type="protein sequence ID" value="SOY29314.1"/>
    <property type="molecule type" value="Genomic_DNA"/>
</dbReference>
<accession>A0A2K4ZFT0</accession>
<organism evidence="2 3">
    <name type="scientific">Acetatifactor muris</name>
    <dbReference type="NCBI Taxonomy" id="879566"/>
    <lineage>
        <taxon>Bacteria</taxon>
        <taxon>Bacillati</taxon>
        <taxon>Bacillota</taxon>
        <taxon>Clostridia</taxon>
        <taxon>Lachnospirales</taxon>
        <taxon>Lachnospiraceae</taxon>
        <taxon>Acetatifactor</taxon>
    </lineage>
</organism>
<feature type="region of interest" description="Disordered" evidence="1">
    <location>
        <begin position="31"/>
        <end position="75"/>
    </location>
</feature>
<dbReference type="Proteomes" id="UP000236311">
    <property type="component" value="Unassembled WGS sequence"/>
</dbReference>
<dbReference type="AlphaFoldDB" id="A0A2K4ZFT0"/>
<proteinExistence type="predicted"/>
<evidence type="ECO:0000313" key="2">
    <source>
        <dbReference type="EMBL" id="SOY29314.1"/>
    </source>
</evidence>
<evidence type="ECO:0000256" key="1">
    <source>
        <dbReference type="SAM" id="MobiDB-lite"/>
    </source>
</evidence>
<dbReference type="PROSITE" id="PS51257">
    <property type="entry name" value="PROKAR_LIPOPROTEIN"/>
    <property type="match status" value="1"/>
</dbReference>